<proteinExistence type="predicted"/>
<dbReference type="GO" id="GO:0016758">
    <property type="term" value="F:hexosyltransferase activity"/>
    <property type="evidence" value="ECO:0007669"/>
    <property type="project" value="UniProtKB-ARBA"/>
</dbReference>
<keyword evidence="3" id="KW-1185">Reference proteome</keyword>
<dbReference type="Proteomes" id="UP000199437">
    <property type="component" value="Unassembled WGS sequence"/>
</dbReference>
<dbReference type="STRING" id="1267423.SAMN05216290_0979"/>
<gene>
    <name evidence="2" type="ORF">SAMN05216290_0979</name>
</gene>
<dbReference type="PANTHER" id="PTHR22916:SF3">
    <property type="entry name" value="UDP-GLCNAC:BETAGAL BETA-1,3-N-ACETYLGLUCOSAMINYLTRANSFERASE-LIKE PROTEIN 1"/>
    <property type="match status" value="1"/>
</dbReference>
<dbReference type="PANTHER" id="PTHR22916">
    <property type="entry name" value="GLYCOSYLTRANSFERASE"/>
    <property type="match status" value="1"/>
</dbReference>
<dbReference type="AlphaFoldDB" id="A0A1I0N826"/>
<dbReference type="EMBL" id="FOIR01000001">
    <property type="protein sequence ID" value="SEV96984.1"/>
    <property type="molecule type" value="Genomic_DNA"/>
</dbReference>
<name>A0A1I0N826_9BACT</name>
<evidence type="ECO:0000259" key="1">
    <source>
        <dbReference type="Pfam" id="PF00535"/>
    </source>
</evidence>
<evidence type="ECO:0000313" key="3">
    <source>
        <dbReference type="Proteomes" id="UP000199437"/>
    </source>
</evidence>
<protein>
    <submittedName>
        <fullName evidence="2">Rhamnosyltransferase</fullName>
    </submittedName>
</protein>
<dbReference type="InterPro" id="IPR001173">
    <property type="entry name" value="Glyco_trans_2-like"/>
</dbReference>
<dbReference type="Pfam" id="PF00535">
    <property type="entry name" value="Glycos_transf_2"/>
    <property type="match status" value="1"/>
</dbReference>
<dbReference type="RefSeq" id="WP_090257386.1">
    <property type="nucleotide sequence ID" value="NZ_FOIR01000001.1"/>
</dbReference>
<dbReference type="InterPro" id="IPR029044">
    <property type="entry name" value="Nucleotide-diphossugar_trans"/>
</dbReference>
<dbReference type="Gene3D" id="3.90.550.10">
    <property type="entry name" value="Spore Coat Polysaccharide Biosynthesis Protein SpsA, Chain A"/>
    <property type="match status" value="1"/>
</dbReference>
<evidence type="ECO:0000313" key="2">
    <source>
        <dbReference type="EMBL" id="SEV96984.1"/>
    </source>
</evidence>
<dbReference type="OrthoDB" id="9802649at2"/>
<reference evidence="3" key="1">
    <citation type="submission" date="2016-10" db="EMBL/GenBank/DDBJ databases">
        <authorList>
            <person name="Varghese N."/>
            <person name="Submissions S."/>
        </authorList>
    </citation>
    <scope>NUCLEOTIDE SEQUENCE [LARGE SCALE GENOMIC DNA]</scope>
    <source>
        <strain evidence="3">CGMCC 1.12402</strain>
    </source>
</reference>
<keyword evidence="2" id="KW-0808">Transferase</keyword>
<accession>A0A1I0N826</accession>
<organism evidence="2 3">
    <name type="scientific">Roseivirga pacifica</name>
    <dbReference type="NCBI Taxonomy" id="1267423"/>
    <lineage>
        <taxon>Bacteria</taxon>
        <taxon>Pseudomonadati</taxon>
        <taxon>Bacteroidota</taxon>
        <taxon>Cytophagia</taxon>
        <taxon>Cytophagales</taxon>
        <taxon>Roseivirgaceae</taxon>
        <taxon>Roseivirga</taxon>
    </lineage>
</organism>
<feature type="domain" description="Glycosyltransferase 2-like" evidence="1">
    <location>
        <begin position="6"/>
        <end position="113"/>
    </location>
</feature>
<sequence>MSSKVTVVMITYNGHQFFKEQADSILNQSYKPYLLYIQDDCSNPDFQNDLLAYSVKQRDKLMLNILNKNVGVIENIKSAIASNSDTSLIALSDQDDIWKKDKLQAVVSKIEAKSGLDHPLLVYHDAEIIDKNGKVILPSFWAYLGQNWYEHRLETFLFGNFITGSTMVFNQALANYSKDIPTDLETLHDAWLGLCAFCFGEVVQIKKPLNRYRHHGNNVAFKELKTKNTPLFSKIRNWLTDRQLLNEEGKMVERFLQVYKEELSQDKQAQLIRFLRLTKRPPIFRRIVKSIVLRKYRL</sequence>
<dbReference type="GeneID" id="99985717"/>
<dbReference type="SUPFAM" id="SSF53448">
    <property type="entry name" value="Nucleotide-diphospho-sugar transferases"/>
    <property type="match status" value="1"/>
</dbReference>